<dbReference type="AlphaFoldDB" id="A0A4Q9N4T1"/>
<keyword evidence="4 7" id="KW-0443">Lipid metabolism</keyword>
<accession>A0A4Q9N4T1</accession>
<reference evidence="8" key="1">
    <citation type="submission" date="2019-01" db="EMBL/GenBank/DDBJ databases">
        <title>Draft genome sequences of three monokaryotic isolates of the white-rot basidiomycete fungus Dichomitus squalens.</title>
        <authorList>
            <consortium name="DOE Joint Genome Institute"/>
            <person name="Lopez S.C."/>
            <person name="Andreopoulos B."/>
            <person name="Pangilinan J."/>
            <person name="Lipzen A."/>
            <person name="Riley R."/>
            <person name="Ahrendt S."/>
            <person name="Ng V."/>
            <person name="Barry K."/>
            <person name="Daum C."/>
            <person name="Grigoriev I.V."/>
            <person name="Hilden K.S."/>
            <person name="Makela M.R."/>
            <person name="de Vries R.P."/>
        </authorList>
    </citation>
    <scope>NUCLEOTIDE SEQUENCE [LARGE SCALE GENOMIC DNA]</scope>
    <source>
        <strain evidence="8">OM18370.1</strain>
    </source>
</reference>
<evidence type="ECO:0000313" key="8">
    <source>
        <dbReference type="EMBL" id="TBU35589.1"/>
    </source>
</evidence>
<dbReference type="CDD" id="cd09137">
    <property type="entry name" value="PLDc_PGS1_euk_2"/>
    <property type="match status" value="1"/>
</dbReference>
<keyword evidence="2 7" id="KW-0808">Transferase</keyword>
<keyword evidence="7" id="KW-0496">Mitochondrion</keyword>
<proteinExistence type="inferred from homology"/>
<keyword evidence="3" id="KW-0677">Repeat</keyword>
<dbReference type="PANTHER" id="PTHR12586">
    <property type="entry name" value="CDP-DIACYLGLYCEROL--SERINE O-PHOSPHATIDYLTRANSFERASE"/>
    <property type="match status" value="1"/>
</dbReference>
<keyword evidence="1 7" id="KW-0444">Lipid biosynthesis</keyword>
<evidence type="ECO:0000256" key="7">
    <source>
        <dbReference type="RuleBase" id="RU365024"/>
    </source>
</evidence>
<dbReference type="GO" id="GO:0032049">
    <property type="term" value="P:cardiolipin biosynthetic process"/>
    <property type="evidence" value="ECO:0007669"/>
    <property type="project" value="InterPro"/>
</dbReference>
<dbReference type="OrthoDB" id="10250191at2759"/>
<dbReference type="GO" id="GO:0005739">
    <property type="term" value="C:mitochondrion"/>
    <property type="evidence" value="ECO:0007669"/>
    <property type="project" value="UniProtKB-SubCell"/>
</dbReference>
<keyword evidence="7" id="KW-0067">ATP-binding</keyword>
<comment type="function">
    <text evidence="7">Functions in the biosynthesis of the anionic phospholipids phosphatidylglycerol and cardiolipin.</text>
</comment>
<dbReference type="Proteomes" id="UP000292957">
    <property type="component" value="Unassembled WGS sequence"/>
</dbReference>
<dbReference type="UniPathway" id="UPA00084">
    <property type="reaction ID" value="UER00503"/>
</dbReference>
<dbReference type="InterPro" id="IPR016270">
    <property type="entry name" value="PGS1"/>
</dbReference>
<dbReference type="PIRSF" id="PIRSF000850">
    <property type="entry name" value="Phospholipase_D_PSS"/>
    <property type="match status" value="1"/>
</dbReference>
<evidence type="ECO:0000256" key="2">
    <source>
        <dbReference type="ARBA" id="ARBA00022679"/>
    </source>
</evidence>
<keyword evidence="7" id="KW-0547">Nucleotide-binding</keyword>
<evidence type="ECO:0000256" key="4">
    <source>
        <dbReference type="ARBA" id="ARBA00023098"/>
    </source>
</evidence>
<dbReference type="PANTHER" id="PTHR12586:SF1">
    <property type="entry name" value="CDP-DIACYLGLYCEROL--GLYCEROL-3-PHOSPHATE 3-PHOSPHATIDYLTRANSFERASE, MITOCHONDRIAL"/>
    <property type="match status" value="1"/>
</dbReference>
<evidence type="ECO:0000256" key="1">
    <source>
        <dbReference type="ARBA" id="ARBA00022516"/>
    </source>
</evidence>
<evidence type="ECO:0000256" key="5">
    <source>
        <dbReference type="ARBA" id="ARBA00023209"/>
    </source>
</evidence>
<protein>
    <recommendedName>
        <fullName evidence="7">CDP-diacylglycerol--glycerol-3-phosphate 3-phosphatidyltransferase</fullName>
        <ecNumber evidence="7">2.7.8.5</ecNumber>
    </recommendedName>
</protein>
<name>A0A4Q9N4T1_9APHY</name>
<evidence type="ECO:0000256" key="3">
    <source>
        <dbReference type="ARBA" id="ARBA00022737"/>
    </source>
</evidence>
<dbReference type="CDD" id="cd09135">
    <property type="entry name" value="PLDc_PGS1_euk_1"/>
    <property type="match status" value="1"/>
</dbReference>
<keyword evidence="5 7" id="KW-0594">Phospholipid biosynthesis</keyword>
<comment type="pathway">
    <text evidence="7">Phospholipid metabolism; phosphatidylglycerol biosynthesis; phosphatidylglycerol from CDP-diacylglycerol: step 1/2.</text>
</comment>
<organism evidence="8">
    <name type="scientific">Dichomitus squalens</name>
    <dbReference type="NCBI Taxonomy" id="114155"/>
    <lineage>
        <taxon>Eukaryota</taxon>
        <taxon>Fungi</taxon>
        <taxon>Dikarya</taxon>
        <taxon>Basidiomycota</taxon>
        <taxon>Agaricomycotina</taxon>
        <taxon>Agaricomycetes</taxon>
        <taxon>Polyporales</taxon>
        <taxon>Polyporaceae</taxon>
        <taxon>Dichomitus</taxon>
    </lineage>
</organism>
<comment type="subcellular location">
    <subcellularLocation>
        <location evidence="7">Mitochondrion</location>
    </subcellularLocation>
</comment>
<dbReference type="SUPFAM" id="SSF56024">
    <property type="entry name" value="Phospholipase D/nuclease"/>
    <property type="match status" value="2"/>
</dbReference>
<sequence>MFGAARSALQLSRLRICSTLLPIAAAQRPRNVSTVSFEPTIRQFLVKLSEHQPCFAMNSSSVSIMHEPRIFYQTLLSMIRKARHRLFLSSLYIGHEDVELINAIHTSLRESPSLHVYIHLDLNRSTRPGPDSTANILLPLLIQHPDRVHVYLFRSPKLKGIMARIVPPRFNEGWGTWHPKIYGADDTLIISGANLNTSYFSNRQDRYLQFTDQAHLADYCFSFLQAASTFSYSLLPSPGTTNNYVLHWSDVHTHPHHIEAKARQALVCLQNVHRGASGISLVKQPDLGPSAHPDAEDDVLVFPMIQAGLFGIREEELCLSLLFRELSAQQRYSIPPTSGYEGPLVDLTSGYFALYKPYQSAVIDSRLACRILAASPRANGFYKSRGVSGRIHEAYTLFERRFMDAVRSVGAEWSSNSSDVAAGVWLQEWQREGWTYHAKGIWVRPTPTSTPALTLFGSTNLNSRSANLDTELSFVLATRSPALRQRFAEEVEGLREHARPWRGQDDSDEARRVRLGTRALVAFVGGML</sequence>
<gene>
    <name evidence="8" type="ORF">BD311DRAFT_744265</name>
</gene>
<dbReference type="Gene3D" id="3.30.870.10">
    <property type="entry name" value="Endonuclease Chain A"/>
    <property type="match status" value="2"/>
</dbReference>
<evidence type="ECO:0000256" key="6">
    <source>
        <dbReference type="ARBA" id="ARBA00023264"/>
    </source>
</evidence>
<dbReference type="GO" id="GO:0005524">
    <property type="term" value="F:ATP binding"/>
    <property type="evidence" value="ECO:0007669"/>
    <property type="project" value="UniProtKB-KW"/>
</dbReference>
<comment type="catalytic activity">
    <reaction evidence="7">
        <text>a CDP-1,2-diacyl-sn-glycerol + sn-glycerol 3-phosphate = a 1,2-diacyl-sn-glycero-3-phospho-(1'-sn-glycero-3'-phosphate) + CMP + H(+)</text>
        <dbReference type="Rhea" id="RHEA:12593"/>
        <dbReference type="ChEBI" id="CHEBI:15378"/>
        <dbReference type="ChEBI" id="CHEBI:57597"/>
        <dbReference type="ChEBI" id="CHEBI:58332"/>
        <dbReference type="ChEBI" id="CHEBI:60110"/>
        <dbReference type="ChEBI" id="CHEBI:60377"/>
        <dbReference type="EC" id="2.7.8.5"/>
    </reaction>
</comment>
<keyword evidence="6 7" id="KW-1208">Phospholipid metabolism</keyword>
<dbReference type="EC" id="2.7.8.5" evidence="7"/>
<comment type="similarity">
    <text evidence="7">Belongs to the CDP-alcohol phosphatidyltransferase class-II family.</text>
</comment>
<dbReference type="GO" id="GO:0008444">
    <property type="term" value="F:CDP-diacylglycerol-glycerol-3-phosphate 3-phosphatidyltransferase activity"/>
    <property type="evidence" value="ECO:0007669"/>
    <property type="project" value="UniProtKB-EC"/>
</dbReference>
<dbReference type="EMBL" id="ML143386">
    <property type="protein sequence ID" value="TBU35589.1"/>
    <property type="molecule type" value="Genomic_DNA"/>
</dbReference>